<dbReference type="STRING" id="1073353.H740_02142"/>
<comment type="subcellular location">
    <subcellularLocation>
        <location evidence="1 8">Cell outer membrane</location>
        <topology evidence="1 8">Multi-pass membrane protein</topology>
    </subcellularLocation>
</comment>
<sequence>MNRFNFNIACILAIYLASAGAKDVDFSTLEVSATEVKNSEKAFSTPGAVSSREDIRSENQSIDSVVRSLPGSYTQIDQSQGSVSVNIRGLTGLGRVNTMIDGVTQTYYGTSSDTGGVHNFTGNIGTSAFGALIDQNFLVGIDIERGSFSGAQNGLMGSANFRTIGVNDVITDDHIFGFLGRYSYGSNGVGPSYMGSVAAKKEFDGGQSLGVLFGYSGKKISQDYKIGGGGKIKDNDKDIDGDGVPDLPTALDTDSLEQRPKSYLFKLEYDSEINKAILTYRKYNNYLAKRDITSDNYQLDYRFDPYSDLIDINLLLSYNKTRQIYDKKARLAWADLEKGMKFKNSSLVFDLSNTFLFDITDKLKFSSKLGINVLNNEYKRVTGDEAYSTLRTSYPIPDGKQKIFNYYLDNSLEYDIFTFDANLNLVNWKTSGIKGKCLAGNPYCSPQEAGDFKRKDTDLNYSLMASAKIDELFSPFISYERTTRPLNVQELFSSGSVYEDINTGLKPETAKTYQIGFNSHKHGIFSDDDVFGLKAAYYNTKIKNFIYDRIIGYTNASGDVTMFLARLNDKATLKGFELEFLYDMDVFYAKASYTRQKSSYQPSDSFALDWTNGPASGTTQFSELPKYYATIDVGTRLFNEKLVLGSIAKITGKAKRINPKFNWGAFDENDPRFKIINTQELPKIPTIFDFYLTFEPIKNLTFKFEVQNVFDKNYMDALYTYNSSYSSDVFNDDITIFNNAARGRTILGSFEYRY</sequence>
<proteinExistence type="inferred from homology"/>
<dbReference type="InterPro" id="IPR037066">
    <property type="entry name" value="Plug_dom_sf"/>
</dbReference>
<dbReference type="OrthoDB" id="6046653at2"/>
<keyword evidence="4 8" id="KW-0812">Transmembrane</keyword>
<gene>
    <name evidence="13" type="ORF">H740_02142</name>
</gene>
<feature type="signal peptide" evidence="10">
    <location>
        <begin position="1"/>
        <end position="21"/>
    </location>
</feature>
<dbReference type="InterPro" id="IPR000531">
    <property type="entry name" value="Beta-barrel_TonB"/>
</dbReference>
<evidence type="ECO:0000256" key="4">
    <source>
        <dbReference type="ARBA" id="ARBA00022692"/>
    </source>
</evidence>
<keyword evidence="3 8" id="KW-1134">Transmembrane beta strand</keyword>
<evidence type="ECO:0000256" key="9">
    <source>
        <dbReference type="RuleBase" id="RU003357"/>
    </source>
</evidence>
<dbReference type="PROSITE" id="PS52016">
    <property type="entry name" value="TONB_DEPENDENT_REC_3"/>
    <property type="match status" value="1"/>
</dbReference>
<accession>M3H0P0</accession>
<reference evidence="13 14" key="1">
    <citation type="submission" date="2013-02" db="EMBL/GenBank/DDBJ databases">
        <title>Co-occurrence of anaerobic bacteria in colorectal carcinomas.</title>
        <authorList>
            <person name="Holt R.A."/>
            <person name="Warren R.L."/>
            <person name="Allen-Vercoe E."/>
            <person name="Pleasance S."/>
            <person name="Freeman D.J."/>
            <person name="Watson P."/>
            <person name="Moore R."/>
            <person name="Cochrane K."/>
        </authorList>
    </citation>
    <scope>NUCLEOTIDE SEQUENCE [LARGE SCALE GENOMIC DNA]</scope>
    <source>
        <strain evidence="13 14">CC57C</strain>
    </source>
</reference>
<dbReference type="PATRIC" id="fig|1073353.3.peg.455"/>
<comment type="similarity">
    <text evidence="8 9">Belongs to the TonB-dependent receptor family.</text>
</comment>
<feature type="domain" description="TonB-dependent receptor-like beta-barrel" evidence="11">
    <location>
        <begin position="279"/>
        <end position="709"/>
    </location>
</feature>
<evidence type="ECO:0000256" key="8">
    <source>
        <dbReference type="PROSITE-ProRule" id="PRU01360"/>
    </source>
</evidence>
<dbReference type="SUPFAM" id="SSF56935">
    <property type="entry name" value="Porins"/>
    <property type="match status" value="1"/>
</dbReference>
<keyword evidence="13" id="KW-0675">Receptor</keyword>
<dbReference type="Gene3D" id="2.40.170.20">
    <property type="entry name" value="TonB-dependent receptor, beta-barrel domain"/>
    <property type="match status" value="1"/>
</dbReference>
<evidence type="ECO:0000256" key="1">
    <source>
        <dbReference type="ARBA" id="ARBA00004571"/>
    </source>
</evidence>
<dbReference type="InterPro" id="IPR036942">
    <property type="entry name" value="Beta-barrel_TonB_sf"/>
</dbReference>
<feature type="domain" description="TonB-dependent receptor plug" evidence="12">
    <location>
        <begin position="44"/>
        <end position="147"/>
    </location>
</feature>
<evidence type="ECO:0000313" key="13">
    <source>
        <dbReference type="EMBL" id="EMG31270.1"/>
    </source>
</evidence>
<keyword evidence="10" id="KW-0732">Signal</keyword>
<dbReference type="GO" id="GO:0009279">
    <property type="term" value="C:cell outer membrane"/>
    <property type="evidence" value="ECO:0007669"/>
    <property type="project" value="UniProtKB-SubCell"/>
</dbReference>
<evidence type="ECO:0000259" key="12">
    <source>
        <dbReference type="Pfam" id="PF07715"/>
    </source>
</evidence>
<dbReference type="InterPro" id="IPR039426">
    <property type="entry name" value="TonB-dep_rcpt-like"/>
</dbReference>
<keyword evidence="2 8" id="KW-0813">Transport</keyword>
<name>M3H0P0_9BACT</name>
<dbReference type="Proteomes" id="UP000011782">
    <property type="component" value="Unassembled WGS sequence"/>
</dbReference>
<evidence type="ECO:0000256" key="7">
    <source>
        <dbReference type="ARBA" id="ARBA00023237"/>
    </source>
</evidence>
<keyword evidence="6 8" id="KW-0472">Membrane</keyword>
<dbReference type="Gene3D" id="2.170.130.10">
    <property type="entry name" value="TonB-dependent receptor, plug domain"/>
    <property type="match status" value="1"/>
</dbReference>
<evidence type="ECO:0000256" key="3">
    <source>
        <dbReference type="ARBA" id="ARBA00022452"/>
    </source>
</evidence>
<dbReference type="PANTHER" id="PTHR30069">
    <property type="entry name" value="TONB-DEPENDENT OUTER MEMBRANE RECEPTOR"/>
    <property type="match status" value="1"/>
</dbReference>
<dbReference type="Pfam" id="PF07715">
    <property type="entry name" value="Plug"/>
    <property type="match status" value="1"/>
</dbReference>
<comment type="caution">
    <text evidence="13">The sequence shown here is derived from an EMBL/GenBank/DDBJ whole genome shotgun (WGS) entry which is preliminary data.</text>
</comment>
<dbReference type="PANTHER" id="PTHR30069:SF50">
    <property type="entry name" value="TONB-DEPENDENT RECEPTOR HI_1217-RELATED"/>
    <property type="match status" value="1"/>
</dbReference>
<dbReference type="InterPro" id="IPR012910">
    <property type="entry name" value="Plug_dom"/>
</dbReference>
<keyword evidence="5 9" id="KW-0798">TonB box</keyword>
<dbReference type="EMBL" id="AOTD01000049">
    <property type="protein sequence ID" value="EMG31270.1"/>
    <property type="molecule type" value="Genomic_DNA"/>
</dbReference>
<evidence type="ECO:0000256" key="6">
    <source>
        <dbReference type="ARBA" id="ARBA00023136"/>
    </source>
</evidence>
<evidence type="ECO:0000256" key="2">
    <source>
        <dbReference type="ARBA" id="ARBA00022448"/>
    </source>
</evidence>
<dbReference type="Pfam" id="PF00593">
    <property type="entry name" value="TonB_dep_Rec_b-barrel"/>
    <property type="match status" value="1"/>
</dbReference>
<protein>
    <submittedName>
        <fullName evidence="13">TonB-dependent outer membrane receptor</fullName>
    </submittedName>
</protein>
<organism evidence="13 14">
    <name type="scientific">Campylobacter showae CC57C</name>
    <dbReference type="NCBI Taxonomy" id="1073353"/>
    <lineage>
        <taxon>Bacteria</taxon>
        <taxon>Pseudomonadati</taxon>
        <taxon>Campylobacterota</taxon>
        <taxon>Epsilonproteobacteria</taxon>
        <taxon>Campylobacterales</taxon>
        <taxon>Campylobacteraceae</taxon>
        <taxon>Campylobacter</taxon>
    </lineage>
</organism>
<evidence type="ECO:0000313" key="14">
    <source>
        <dbReference type="Proteomes" id="UP000011782"/>
    </source>
</evidence>
<evidence type="ECO:0000256" key="5">
    <source>
        <dbReference type="ARBA" id="ARBA00023077"/>
    </source>
</evidence>
<feature type="chain" id="PRO_5004033998" evidence="10">
    <location>
        <begin position="22"/>
        <end position="754"/>
    </location>
</feature>
<dbReference type="RefSeq" id="WP_002950782.1">
    <property type="nucleotide sequence ID" value="NZ_AOTD01000049.1"/>
</dbReference>
<keyword evidence="7 8" id="KW-0998">Cell outer membrane</keyword>
<dbReference type="GO" id="GO:0015344">
    <property type="term" value="F:siderophore uptake transmembrane transporter activity"/>
    <property type="evidence" value="ECO:0007669"/>
    <property type="project" value="TreeGrafter"/>
</dbReference>
<dbReference type="AlphaFoldDB" id="M3H0P0"/>
<dbReference type="GO" id="GO:0044718">
    <property type="term" value="P:siderophore transmembrane transport"/>
    <property type="evidence" value="ECO:0007669"/>
    <property type="project" value="TreeGrafter"/>
</dbReference>
<evidence type="ECO:0000259" key="11">
    <source>
        <dbReference type="Pfam" id="PF00593"/>
    </source>
</evidence>
<evidence type="ECO:0000256" key="10">
    <source>
        <dbReference type="SAM" id="SignalP"/>
    </source>
</evidence>